<sequence length="274" mass="30986">MAKRFVALGDSFTEGVGDWNPARPNGVKGWADRVARQLARQDPAWEYANLAIRSKRLRQIAAEQLEPALDLRPTLVTLYAGGNDILDLRTDVTALMQQYERFVAALAATGARVVLFTGYDLKISPLLEPFRHRHRVYNDEVRRISAAHGADLLDFWSFTAYRDPRLWEPDRMHMSTAGHRYMTARVLELLDVTYVPDLPDDDPARRGLREAVRAERQWLADWVLPMAGRKLRGVTLGDHLEPRWPEPVRPADGMKRLARARMARPAGGLSGADG</sequence>
<dbReference type="InterPro" id="IPR036514">
    <property type="entry name" value="SGNH_hydro_sf"/>
</dbReference>
<gene>
    <name evidence="2" type="ORF">BKD30_03230</name>
</gene>
<comment type="caution">
    <text evidence="2">The sequence shown here is derived from an EMBL/GenBank/DDBJ whole genome shotgun (WGS) entry which is preliminary data.</text>
</comment>
<accession>A0A1R1LJI5</accession>
<evidence type="ECO:0000313" key="2">
    <source>
        <dbReference type="EMBL" id="OMH27670.1"/>
    </source>
</evidence>
<dbReference type="InterPro" id="IPR053140">
    <property type="entry name" value="GDSL_Rv0518-like"/>
</dbReference>
<feature type="domain" description="SGNH hydrolase-type esterase" evidence="1">
    <location>
        <begin position="7"/>
        <end position="180"/>
    </location>
</feature>
<dbReference type="InterPro" id="IPR013830">
    <property type="entry name" value="SGNH_hydro"/>
</dbReference>
<evidence type="ECO:0000313" key="3">
    <source>
        <dbReference type="Proteomes" id="UP000187085"/>
    </source>
</evidence>
<name>A0A1R1LJI5_9MICC</name>
<dbReference type="CDD" id="cd01832">
    <property type="entry name" value="SGNH_hydrolase_like_1"/>
    <property type="match status" value="1"/>
</dbReference>
<proteinExistence type="predicted"/>
<evidence type="ECO:0000259" key="1">
    <source>
        <dbReference type="Pfam" id="PF13472"/>
    </source>
</evidence>
<dbReference type="STRING" id="554083.BKD30_03230"/>
<reference evidence="2 3" key="1">
    <citation type="submission" date="2016-12" db="EMBL/GenBank/DDBJ databases">
        <title>Draft genome of Tersicoccus phoenicis 1P05MA.</title>
        <authorList>
            <person name="Nakajima Y."/>
            <person name="Yoshizawa S."/>
            <person name="Nakamura K."/>
            <person name="Ogura Y."/>
            <person name="Hayashi T."/>
            <person name="Kogure K."/>
        </authorList>
    </citation>
    <scope>NUCLEOTIDE SEQUENCE [LARGE SCALE GENOMIC DNA]</scope>
    <source>
        <strain evidence="2 3">1p05MA</strain>
    </source>
</reference>
<dbReference type="AlphaFoldDB" id="A0A1R1LJI5"/>
<dbReference type="Gene3D" id="3.40.50.1110">
    <property type="entry name" value="SGNH hydrolase"/>
    <property type="match status" value="1"/>
</dbReference>
<dbReference type="Pfam" id="PF13472">
    <property type="entry name" value="Lipase_GDSL_2"/>
    <property type="match status" value="1"/>
</dbReference>
<protein>
    <submittedName>
        <fullName evidence="2">Lipase</fullName>
    </submittedName>
</protein>
<dbReference type="PANTHER" id="PTHR43784">
    <property type="entry name" value="GDSL-LIKE LIPASE/ACYLHYDROLASE, PUTATIVE (AFU_ORTHOLOGUE AFUA_2G00820)-RELATED"/>
    <property type="match status" value="1"/>
</dbReference>
<keyword evidence="3" id="KW-1185">Reference proteome</keyword>
<dbReference type="PANTHER" id="PTHR43784:SF2">
    <property type="entry name" value="GDSL-LIKE LIPASE_ACYLHYDROLASE, PUTATIVE (AFU_ORTHOLOGUE AFUA_2G00820)-RELATED"/>
    <property type="match status" value="1"/>
</dbReference>
<dbReference type="RefSeq" id="WP_076701873.1">
    <property type="nucleotide sequence ID" value="NZ_MRDE01000016.1"/>
</dbReference>
<organism evidence="2 3">
    <name type="scientific">Tersicoccus phoenicis</name>
    <dbReference type="NCBI Taxonomy" id="554083"/>
    <lineage>
        <taxon>Bacteria</taxon>
        <taxon>Bacillati</taxon>
        <taxon>Actinomycetota</taxon>
        <taxon>Actinomycetes</taxon>
        <taxon>Micrococcales</taxon>
        <taxon>Micrococcaceae</taxon>
        <taxon>Tersicoccus</taxon>
    </lineage>
</organism>
<dbReference type="OrthoDB" id="3465773at2"/>
<dbReference type="EMBL" id="MRDE01000016">
    <property type="protein sequence ID" value="OMH27670.1"/>
    <property type="molecule type" value="Genomic_DNA"/>
</dbReference>
<dbReference type="SUPFAM" id="SSF52266">
    <property type="entry name" value="SGNH hydrolase"/>
    <property type="match status" value="1"/>
</dbReference>
<dbReference type="Proteomes" id="UP000187085">
    <property type="component" value="Unassembled WGS sequence"/>
</dbReference>